<organism evidence="1 2">
    <name type="scientific">Sorghum bicolor</name>
    <name type="common">Sorghum</name>
    <name type="synonym">Sorghum vulgare</name>
    <dbReference type="NCBI Taxonomy" id="4558"/>
    <lineage>
        <taxon>Eukaryota</taxon>
        <taxon>Viridiplantae</taxon>
        <taxon>Streptophyta</taxon>
        <taxon>Embryophyta</taxon>
        <taxon>Tracheophyta</taxon>
        <taxon>Spermatophyta</taxon>
        <taxon>Magnoliopsida</taxon>
        <taxon>Liliopsida</taxon>
        <taxon>Poales</taxon>
        <taxon>Poaceae</taxon>
        <taxon>PACMAD clade</taxon>
        <taxon>Panicoideae</taxon>
        <taxon>Andropogonodae</taxon>
        <taxon>Andropogoneae</taxon>
        <taxon>Sorghinae</taxon>
        <taxon>Sorghum</taxon>
    </lineage>
</organism>
<dbReference type="InParanoid" id="A0A1Z5RL04"/>
<evidence type="ECO:0000313" key="1">
    <source>
        <dbReference type="EMBL" id="OQU84357.1"/>
    </source>
</evidence>
<dbReference type="Gramene" id="OQU84357">
    <property type="protein sequence ID" value="OQU84357"/>
    <property type="gene ID" value="SORBI_3004G040050"/>
</dbReference>
<gene>
    <name evidence="1" type="ORF">SORBI_3004G040050</name>
</gene>
<accession>A0A1Z5RL04</accession>
<dbReference type="AlphaFoldDB" id="A0A1Z5RL04"/>
<evidence type="ECO:0000313" key="2">
    <source>
        <dbReference type="Proteomes" id="UP000000768"/>
    </source>
</evidence>
<reference evidence="2" key="2">
    <citation type="journal article" date="2018" name="Plant J.">
        <title>The Sorghum bicolor reference genome: improved assembly, gene annotations, a transcriptome atlas, and signatures of genome organization.</title>
        <authorList>
            <person name="McCormick R.F."/>
            <person name="Truong S.K."/>
            <person name="Sreedasyam A."/>
            <person name="Jenkins J."/>
            <person name="Shu S."/>
            <person name="Sims D."/>
            <person name="Kennedy M."/>
            <person name="Amirebrahimi M."/>
            <person name="Weers B.D."/>
            <person name="McKinley B."/>
            <person name="Mattison A."/>
            <person name="Morishige D.T."/>
            <person name="Grimwood J."/>
            <person name="Schmutz J."/>
            <person name="Mullet J.E."/>
        </authorList>
    </citation>
    <scope>NUCLEOTIDE SEQUENCE [LARGE SCALE GENOMIC DNA]</scope>
    <source>
        <strain evidence="2">cv. BTx623</strain>
    </source>
</reference>
<keyword evidence="2" id="KW-1185">Reference proteome</keyword>
<dbReference type="EMBL" id="CM000763">
    <property type="protein sequence ID" value="OQU84357.1"/>
    <property type="molecule type" value="Genomic_DNA"/>
</dbReference>
<protein>
    <submittedName>
        <fullName evidence="1">Uncharacterized protein</fullName>
    </submittedName>
</protein>
<dbReference type="Proteomes" id="UP000000768">
    <property type="component" value="Chromosome 4"/>
</dbReference>
<name>A0A1Z5RL04_SORBI</name>
<reference evidence="1 2" key="1">
    <citation type="journal article" date="2009" name="Nature">
        <title>The Sorghum bicolor genome and the diversification of grasses.</title>
        <authorList>
            <person name="Paterson A.H."/>
            <person name="Bowers J.E."/>
            <person name="Bruggmann R."/>
            <person name="Dubchak I."/>
            <person name="Grimwood J."/>
            <person name="Gundlach H."/>
            <person name="Haberer G."/>
            <person name="Hellsten U."/>
            <person name="Mitros T."/>
            <person name="Poliakov A."/>
            <person name="Schmutz J."/>
            <person name="Spannagl M."/>
            <person name="Tang H."/>
            <person name="Wang X."/>
            <person name="Wicker T."/>
            <person name="Bharti A.K."/>
            <person name="Chapman J."/>
            <person name="Feltus F.A."/>
            <person name="Gowik U."/>
            <person name="Grigoriev I.V."/>
            <person name="Lyons E."/>
            <person name="Maher C.A."/>
            <person name="Martis M."/>
            <person name="Narechania A."/>
            <person name="Otillar R.P."/>
            <person name="Penning B.W."/>
            <person name="Salamov A.A."/>
            <person name="Wang Y."/>
            <person name="Zhang L."/>
            <person name="Carpita N.C."/>
            <person name="Freeling M."/>
            <person name="Gingle A.R."/>
            <person name="Hash C.T."/>
            <person name="Keller B."/>
            <person name="Klein P."/>
            <person name="Kresovich S."/>
            <person name="McCann M.C."/>
            <person name="Ming R."/>
            <person name="Peterson D.G."/>
            <person name="Mehboob-ur-Rahman"/>
            <person name="Ware D."/>
            <person name="Westhoff P."/>
            <person name="Mayer K.F."/>
            <person name="Messing J."/>
            <person name="Rokhsar D.S."/>
        </authorList>
    </citation>
    <scope>NUCLEOTIDE SEQUENCE [LARGE SCALE GENOMIC DNA]</scope>
    <source>
        <strain evidence="2">cv. BTx623</strain>
    </source>
</reference>
<sequence>MQIATRRPPLASVPISKGYGHALSCGAVTVGSDAQNSPTFPTAHGFDVLGGFCLLVWRPYMVNFGLLCCCGGEILCALSNRYLFFKKMLLQIDMSSRVGIGDCIRRLP</sequence>
<proteinExistence type="predicted"/>